<dbReference type="Proteomes" id="UP000824890">
    <property type="component" value="Unassembled WGS sequence"/>
</dbReference>
<organism evidence="1 2">
    <name type="scientific">Brassica napus</name>
    <name type="common">Rape</name>
    <dbReference type="NCBI Taxonomy" id="3708"/>
    <lineage>
        <taxon>Eukaryota</taxon>
        <taxon>Viridiplantae</taxon>
        <taxon>Streptophyta</taxon>
        <taxon>Embryophyta</taxon>
        <taxon>Tracheophyta</taxon>
        <taxon>Spermatophyta</taxon>
        <taxon>Magnoliopsida</taxon>
        <taxon>eudicotyledons</taxon>
        <taxon>Gunneridae</taxon>
        <taxon>Pentapetalae</taxon>
        <taxon>rosids</taxon>
        <taxon>malvids</taxon>
        <taxon>Brassicales</taxon>
        <taxon>Brassicaceae</taxon>
        <taxon>Brassiceae</taxon>
        <taxon>Brassica</taxon>
    </lineage>
</organism>
<keyword evidence="2" id="KW-1185">Reference proteome</keyword>
<accession>A0ABQ8AHF5</accession>
<sequence length="143" mass="15946">EATWILFKQLDRLKTEEKLNKATPILEPLHPEYGAATRHRIQESLIPNKLEEDALQEHCSAASTVIPSIAGKAPLWLANAWGKCQDGPNVRVVQDTYNAMRIRTPSNAICVGFELQDVETFVASFFFEDFSKGGLLSMSPIES</sequence>
<proteinExistence type="predicted"/>
<name>A0ABQ8AHF5_BRANA</name>
<evidence type="ECO:0000313" key="2">
    <source>
        <dbReference type="Proteomes" id="UP000824890"/>
    </source>
</evidence>
<gene>
    <name evidence="1" type="ORF">HID58_054379</name>
</gene>
<dbReference type="EMBL" id="JAGKQM010000013">
    <property type="protein sequence ID" value="KAH0891950.1"/>
    <property type="molecule type" value="Genomic_DNA"/>
</dbReference>
<reference evidence="1 2" key="1">
    <citation type="submission" date="2021-05" db="EMBL/GenBank/DDBJ databases">
        <title>Genome Assembly of Synthetic Allotetraploid Brassica napus Reveals Homoeologous Exchanges between Subgenomes.</title>
        <authorList>
            <person name="Davis J.T."/>
        </authorList>
    </citation>
    <scope>NUCLEOTIDE SEQUENCE [LARGE SCALE GENOMIC DNA]</scope>
    <source>
        <strain evidence="2">cv. Da-Ae</strain>
        <tissue evidence="1">Seedling</tissue>
    </source>
</reference>
<evidence type="ECO:0000313" key="1">
    <source>
        <dbReference type="EMBL" id="KAH0891950.1"/>
    </source>
</evidence>
<protein>
    <submittedName>
        <fullName evidence="1">Uncharacterized protein</fullName>
    </submittedName>
</protein>
<feature type="non-terminal residue" evidence="1">
    <location>
        <position position="143"/>
    </location>
</feature>
<comment type="caution">
    <text evidence="1">The sequence shown here is derived from an EMBL/GenBank/DDBJ whole genome shotgun (WGS) entry which is preliminary data.</text>
</comment>
<feature type="non-terminal residue" evidence="1">
    <location>
        <position position="1"/>
    </location>
</feature>